<accession>A0A937D2T9</accession>
<comment type="caution">
    <text evidence="2">The sequence shown here is derived from an EMBL/GenBank/DDBJ whole genome shotgun (WGS) entry which is preliminary data.</text>
</comment>
<name>A0A937D2T9_9HYPH</name>
<dbReference type="Proteomes" id="UP000605848">
    <property type="component" value="Unassembled WGS sequence"/>
</dbReference>
<evidence type="ECO:0000313" key="2">
    <source>
        <dbReference type="EMBL" id="MBL0407207.1"/>
    </source>
</evidence>
<dbReference type="SUPFAM" id="SSF55729">
    <property type="entry name" value="Acyl-CoA N-acyltransferases (Nat)"/>
    <property type="match status" value="1"/>
</dbReference>
<sequence>MIALRPALSADYTFALDLYVQTIKPLATAWMEWVDQDQEAQFASLWRQNDTRIITLDGREDIGWVEFREAEDELFLKQLYISPPYQRQGIRSRVMRLLLEERRGAAKSMALFVFKNNPAFHFYQQHGFGIVQETPTIFVMRRGLGEAA</sequence>
<protein>
    <submittedName>
        <fullName evidence="2">GNAT family N-acetyltransferase</fullName>
    </submittedName>
</protein>
<dbReference type="AlphaFoldDB" id="A0A937D2T9"/>
<dbReference type="Gene3D" id="3.40.630.30">
    <property type="match status" value="1"/>
</dbReference>
<dbReference type="InterPro" id="IPR000182">
    <property type="entry name" value="GNAT_dom"/>
</dbReference>
<feature type="domain" description="N-acetyltransferase" evidence="1">
    <location>
        <begin position="2"/>
        <end position="145"/>
    </location>
</feature>
<gene>
    <name evidence="2" type="ORF">JKG68_25080</name>
</gene>
<dbReference type="RefSeq" id="WP_202064185.1">
    <property type="nucleotide sequence ID" value="NZ_JAEQMY010000068.1"/>
</dbReference>
<dbReference type="Pfam" id="PF00583">
    <property type="entry name" value="Acetyltransf_1"/>
    <property type="match status" value="1"/>
</dbReference>
<dbReference type="InterPro" id="IPR016181">
    <property type="entry name" value="Acyl_CoA_acyltransferase"/>
</dbReference>
<dbReference type="PROSITE" id="PS51186">
    <property type="entry name" value="GNAT"/>
    <property type="match status" value="1"/>
</dbReference>
<reference evidence="2" key="1">
    <citation type="submission" date="2021-01" db="EMBL/GenBank/DDBJ databases">
        <title>Microvirga sp.</title>
        <authorList>
            <person name="Kim M.K."/>
        </authorList>
    </citation>
    <scope>NUCLEOTIDE SEQUENCE</scope>
    <source>
        <strain evidence="2">5420S-16</strain>
    </source>
</reference>
<dbReference type="EMBL" id="JAEQMY010000068">
    <property type="protein sequence ID" value="MBL0407207.1"/>
    <property type="molecule type" value="Genomic_DNA"/>
</dbReference>
<evidence type="ECO:0000259" key="1">
    <source>
        <dbReference type="PROSITE" id="PS51186"/>
    </source>
</evidence>
<keyword evidence="3" id="KW-1185">Reference proteome</keyword>
<proteinExistence type="predicted"/>
<organism evidence="2 3">
    <name type="scientific">Microvirga aerilata</name>
    <dbReference type="NCBI Taxonomy" id="670292"/>
    <lineage>
        <taxon>Bacteria</taxon>
        <taxon>Pseudomonadati</taxon>
        <taxon>Pseudomonadota</taxon>
        <taxon>Alphaproteobacteria</taxon>
        <taxon>Hyphomicrobiales</taxon>
        <taxon>Methylobacteriaceae</taxon>
        <taxon>Microvirga</taxon>
    </lineage>
</organism>
<evidence type="ECO:0000313" key="3">
    <source>
        <dbReference type="Proteomes" id="UP000605848"/>
    </source>
</evidence>
<dbReference type="GO" id="GO:0016747">
    <property type="term" value="F:acyltransferase activity, transferring groups other than amino-acyl groups"/>
    <property type="evidence" value="ECO:0007669"/>
    <property type="project" value="InterPro"/>
</dbReference>